<dbReference type="AlphaFoldDB" id="A0A5B8UD11"/>
<evidence type="ECO:0000313" key="6">
    <source>
        <dbReference type="Proteomes" id="UP000321805"/>
    </source>
</evidence>
<dbReference type="GO" id="GO:0005829">
    <property type="term" value="C:cytosol"/>
    <property type="evidence" value="ECO:0007669"/>
    <property type="project" value="TreeGrafter"/>
</dbReference>
<feature type="domain" description="Luciferase-like" evidence="4">
    <location>
        <begin position="22"/>
        <end position="247"/>
    </location>
</feature>
<keyword evidence="1" id="KW-0560">Oxidoreductase</keyword>
<dbReference type="GO" id="GO:0004497">
    <property type="term" value="F:monooxygenase activity"/>
    <property type="evidence" value="ECO:0007669"/>
    <property type="project" value="UniProtKB-KW"/>
</dbReference>
<dbReference type="InterPro" id="IPR036661">
    <property type="entry name" value="Luciferase-like_sf"/>
</dbReference>
<feature type="region of interest" description="Disordered" evidence="3">
    <location>
        <begin position="322"/>
        <end position="341"/>
    </location>
</feature>
<dbReference type="KEGG" id="bsol:FSW04_25275"/>
<dbReference type="OrthoDB" id="3209103at2"/>
<dbReference type="Pfam" id="PF00296">
    <property type="entry name" value="Bac_luciferase"/>
    <property type="match status" value="1"/>
</dbReference>
<dbReference type="RefSeq" id="WP_146923335.1">
    <property type="nucleotide sequence ID" value="NZ_CP042430.1"/>
</dbReference>
<organism evidence="5 6">
    <name type="scientific">Baekduia soli</name>
    <dbReference type="NCBI Taxonomy" id="496014"/>
    <lineage>
        <taxon>Bacteria</taxon>
        <taxon>Bacillati</taxon>
        <taxon>Actinomycetota</taxon>
        <taxon>Thermoleophilia</taxon>
        <taxon>Solirubrobacterales</taxon>
        <taxon>Baekduiaceae</taxon>
        <taxon>Baekduia</taxon>
    </lineage>
</organism>
<keyword evidence="2" id="KW-0503">Monooxygenase</keyword>
<dbReference type="Proteomes" id="UP000321805">
    <property type="component" value="Chromosome"/>
</dbReference>
<evidence type="ECO:0000259" key="4">
    <source>
        <dbReference type="Pfam" id="PF00296"/>
    </source>
</evidence>
<sequence>MQLGIYFDLRDPEPWRVGTDRVHGRALEAAEEADRRGLRSVWLSEHHLFADGYLPQPLVFAAAVAARTRTVRVGTAVLLAPLRPAIDIAEQAAVVDQLSGGRLELGLGAGYRVPEFEAFGVDPARRFALLEQRAVEVRALWEGAAVTPGPLQERPPIWVGAHGARGARLAGRSGAGLLSLNPELWAPYLEARALAGHPLAGLRVSGPLSVLLADDPERTRALVAPYAEHQWATYDSYAHEGAPEGPLTRLFAARGAGAPPPVRVLTVEQAAAELTSLGQRLPLGHVFLWERVAGMPDVIAERHVELLASGLAPLLADAEPTHPAAVPNAMAPEPVPRGDRR</sequence>
<dbReference type="SUPFAM" id="SSF51679">
    <property type="entry name" value="Bacterial luciferase-like"/>
    <property type="match status" value="1"/>
</dbReference>
<accession>A0A5B8UD11</accession>
<dbReference type="InterPro" id="IPR050766">
    <property type="entry name" value="Bact_Lucif_Oxidored"/>
</dbReference>
<dbReference type="PANTHER" id="PTHR30137:SF8">
    <property type="entry name" value="BLR5498 PROTEIN"/>
    <property type="match status" value="1"/>
</dbReference>
<evidence type="ECO:0000313" key="5">
    <source>
        <dbReference type="EMBL" id="QEC50571.1"/>
    </source>
</evidence>
<evidence type="ECO:0000256" key="3">
    <source>
        <dbReference type="SAM" id="MobiDB-lite"/>
    </source>
</evidence>
<evidence type="ECO:0000256" key="2">
    <source>
        <dbReference type="ARBA" id="ARBA00023033"/>
    </source>
</evidence>
<dbReference type="PANTHER" id="PTHR30137">
    <property type="entry name" value="LUCIFERASE-LIKE MONOOXYGENASE"/>
    <property type="match status" value="1"/>
</dbReference>
<proteinExistence type="predicted"/>
<protein>
    <submittedName>
        <fullName evidence="5">LLM class flavin-dependent oxidoreductase</fullName>
    </submittedName>
</protein>
<gene>
    <name evidence="5" type="ORF">FSW04_25275</name>
</gene>
<name>A0A5B8UD11_9ACTN</name>
<dbReference type="EMBL" id="CP042430">
    <property type="protein sequence ID" value="QEC50571.1"/>
    <property type="molecule type" value="Genomic_DNA"/>
</dbReference>
<dbReference type="InterPro" id="IPR011251">
    <property type="entry name" value="Luciferase-like_dom"/>
</dbReference>
<keyword evidence="6" id="KW-1185">Reference proteome</keyword>
<dbReference type="Gene3D" id="3.20.20.30">
    <property type="entry name" value="Luciferase-like domain"/>
    <property type="match status" value="1"/>
</dbReference>
<evidence type="ECO:0000256" key="1">
    <source>
        <dbReference type="ARBA" id="ARBA00023002"/>
    </source>
</evidence>
<dbReference type="CDD" id="cd01097">
    <property type="entry name" value="Tetrahydromethanopterin_reductase"/>
    <property type="match status" value="1"/>
</dbReference>
<reference evidence="5 6" key="1">
    <citation type="journal article" date="2018" name="J. Microbiol.">
        <title>Baekduia soli gen. nov., sp. nov., a novel bacterium isolated from the soil of Baekdu Mountain and proposal of a novel family name, Baekduiaceae fam. nov.</title>
        <authorList>
            <person name="An D.S."/>
            <person name="Siddiqi M.Z."/>
            <person name="Kim K.H."/>
            <person name="Yu H.S."/>
            <person name="Im W.T."/>
        </authorList>
    </citation>
    <scope>NUCLEOTIDE SEQUENCE [LARGE SCALE GENOMIC DNA]</scope>
    <source>
        <strain evidence="5 6">BR7-21</strain>
    </source>
</reference>
<dbReference type="GO" id="GO:0016705">
    <property type="term" value="F:oxidoreductase activity, acting on paired donors, with incorporation or reduction of molecular oxygen"/>
    <property type="evidence" value="ECO:0007669"/>
    <property type="project" value="InterPro"/>
</dbReference>